<organism evidence="1 2">
    <name type="scientific">Lactuca virosa</name>
    <dbReference type="NCBI Taxonomy" id="75947"/>
    <lineage>
        <taxon>Eukaryota</taxon>
        <taxon>Viridiplantae</taxon>
        <taxon>Streptophyta</taxon>
        <taxon>Embryophyta</taxon>
        <taxon>Tracheophyta</taxon>
        <taxon>Spermatophyta</taxon>
        <taxon>Magnoliopsida</taxon>
        <taxon>eudicotyledons</taxon>
        <taxon>Gunneridae</taxon>
        <taxon>Pentapetalae</taxon>
        <taxon>asterids</taxon>
        <taxon>campanulids</taxon>
        <taxon>Asterales</taxon>
        <taxon>Asteraceae</taxon>
        <taxon>Cichorioideae</taxon>
        <taxon>Cichorieae</taxon>
        <taxon>Lactucinae</taxon>
        <taxon>Lactuca</taxon>
    </lineage>
</organism>
<gene>
    <name evidence="1" type="ORF">LVIROSA_LOCUS31671</name>
</gene>
<evidence type="ECO:0000313" key="1">
    <source>
        <dbReference type="EMBL" id="CAH1445939.1"/>
    </source>
</evidence>
<reference evidence="1 2" key="1">
    <citation type="submission" date="2022-01" db="EMBL/GenBank/DDBJ databases">
        <authorList>
            <person name="Xiong W."/>
            <person name="Schranz E."/>
        </authorList>
    </citation>
    <scope>NUCLEOTIDE SEQUENCE [LARGE SCALE GENOMIC DNA]</scope>
</reference>
<sequence>MAKLCFLWCSFGFMTHEKENNNLKHEEHLAMVMVGNHLSYCHPYLDSEQAWCEDSVLRYEQLFFERQGSTQSISYKFILLGVKLNWLVKNCHQVSMVEWC</sequence>
<keyword evidence="2" id="KW-1185">Reference proteome</keyword>
<comment type="caution">
    <text evidence="1">The sequence shown here is derived from an EMBL/GenBank/DDBJ whole genome shotgun (WGS) entry which is preliminary data.</text>
</comment>
<dbReference type="AlphaFoldDB" id="A0AAU9P708"/>
<name>A0AAU9P708_9ASTR</name>
<protein>
    <submittedName>
        <fullName evidence="1">Uncharacterized protein</fullName>
    </submittedName>
</protein>
<dbReference type="Proteomes" id="UP001157418">
    <property type="component" value="Unassembled WGS sequence"/>
</dbReference>
<evidence type="ECO:0000313" key="2">
    <source>
        <dbReference type="Proteomes" id="UP001157418"/>
    </source>
</evidence>
<dbReference type="EMBL" id="CAKMRJ010005523">
    <property type="protein sequence ID" value="CAH1445939.1"/>
    <property type="molecule type" value="Genomic_DNA"/>
</dbReference>
<accession>A0AAU9P708</accession>
<proteinExistence type="predicted"/>